<gene>
    <name evidence="1" type="ORF">CHK_1840</name>
</gene>
<reference evidence="1 2" key="1">
    <citation type="submission" date="2015-04" db="EMBL/GenBank/DDBJ databases">
        <title>Draft genome sequence of bacteremic isolate Catabacter hongkongensis type strain HKU16T.</title>
        <authorList>
            <person name="Lau S.K."/>
            <person name="Teng J.L."/>
            <person name="Huang Y."/>
            <person name="Curreem S.O."/>
            <person name="Tsui S.K."/>
            <person name="Woo P.C."/>
        </authorList>
    </citation>
    <scope>NUCLEOTIDE SEQUENCE [LARGE SCALE GENOMIC DNA]</scope>
    <source>
        <strain evidence="1 2">HKU16</strain>
    </source>
</reference>
<evidence type="ECO:0000313" key="1">
    <source>
        <dbReference type="EMBL" id="KKI50725.1"/>
    </source>
</evidence>
<keyword evidence="2" id="KW-1185">Reference proteome</keyword>
<dbReference type="Proteomes" id="UP000034076">
    <property type="component" value="Unassembled WGS sequence"/>
</dbReference>
<dbReference type="STRING" id="270498.CHK_1840"/>
<dbReference type="EMBL" id="LAYJ01000102">
    <property type="protein sequence ID" value="KKI50725.1"/>
    <property type="molecule type" value="Genomic_DNA"/>
</dbReference>
<comment type="caution">
    <text evidence="1">The sequence shown here is derived from an EMBL/GenBank/DDBJ whole genome shotgun (WGS) entry which is preliminary data.</text>
</comment>
<protein>
    <submittedName>
        <fullName evidence="1">Uncharacterized protein</fullName>
    </submittedName>
</protein>
<evidence type="ECO:0000313" key="2">
    <source>
        <dbReference type="Proteomes" id="UP000034076"/>
    </source>
</evidence>
<organism evidence="1 2">
    <name type="scientific">Christensenella hongkongensis</name>
    <dbReference type="NCBI Taxonomy" id="270498"/>
    <lineage>
        <taxon>Bacteria</taxon>
        <taxon>Bacillati</taxon>
        <taxon>Bacillota</taxon>
        <taxon>Clostridia</taxon>
        <taxon>Christensenellales</taxon>
        <taxon>Christensenellaceae</taxon>
        <taxon>Christensenella</taxon>
    </lineage>
</organism>
<dbReference type="AlphaFoldDB" id="A0A0M2NKF3"/>
<name>A0A0M2NKF3_9FIRM</name>
<sequence>MGRGVGEAASGAGVSAGVAFGVTVMAGAWEMDGSKASLSAPQAASGTMSITDNNRAIIFFISGLPLEDFTGMCPLPVIIAPFTARFHCPAVIGWKKKHVVTK</sequence>
<accession>A0A0M2NKF3</accession>
<proteinExistence type="predicted"/>